<protein>
    <submittedName>
        <fullName evidence="1">Uncharacterized protein</fullName>
    </submittedName>
</protein>
<organism evidence="1 2">
    <name type="scientific">Helicobacter fennelliae</name>
    <dbReference type="NCBI Taxonomy" id="215"/>
    <lineage>
        <taxon>Bacteria</taxon>
        <taxon>Pseudomonadati</taxon>
        <taxon>Campylobacterota</taxon>
        <taxon>Epsilonproteobacteria</taxon>
        <taxon>Campylobacterales</taxon>
        <taxon>Helicobacteraceae</taxon>
        <taxon>Helicobacter</taxon>
    </lineage>
</organism>
<reference evidence="1 2" key="1">
    <citation type="submission" date="2018-06" db="EMBL/GenBank/DDBJ databases">
        <authorList>
            <consortium name="Pathogen Informatics"/>
            <person name="Doyle S."/>
        </authorList>
    </citation>
    <scope>NUCLEOTIDE SEQUENCE [LARGE SCALE GENOMIC DNA]</scope>
    <source>
        <strain evidence="1 2">NCTC13102</strain>
    </source>
</reference>
<proteinExistence type="predicted"/>
<gene>
    <name evidence="1" type="ORF">NCTC13102_00092</name>
</gene>
<dbReference type="EMBL" id="UAWL01000006">
    <property type="protein sequence ID" value="SQB97361.1"/>
    <property type="molecule type" value="Genomic_DNA"/>
</dbReference>
<name>A0A2X3B8Y4_9HELI</name>
<accession>A0A2X3B8Y4</accession>
<dbReference type="Proteomes" id="UP000250166">
    <property type="component" value="Unassembled WGS sequence"/>
</dbReference>
<dbReference type="AlphaFoldDB" id="A0A2X3B8Y4"/>
<sequence>MAHGSIVIDYKKSAKPKILSIDKLDTLSAKESNQNNTQINIGLIYKYFGYGDNEKNKSVQTGKYSDVPDVDFLALRLSESELRAFSLDSRILDSHTLDSRLPKLYKEPRADSEVILSEVFGADSQAHKDFIYLLGLEKDQSQSQNQESFYQAIVIRDESVYFWGYIALDSKKIDIFL</sequence>
<evidence type="ECO:0000313" key="1">
    <source>
        <dbReference type="EMBL" id="SQB97361.1"/>
    </source>
</evidence>
<evidence type="ECO:0000313" key="2">
    <source>
        <dbReference type="Proteomes" id="UP000250166"/>
    </source>
</evidence>